<proteinExistence type="predicted"/>
<evidence type="ECO:0000313" key="2">
    <source>
        <dbReference type="Proteomes" id="UP000439780"/>
    </source>
</evidence>
<organism evidence="1 2">
    <name type="scientific">Qipengyuania algicida</name>
    <dbReference type="NCBI Taxonomy" id="1836209"/>
    <lineage>
        <taxon>Bacteria</taxon>
        <taxon>Pseudomonadati</taxon>
        <taxon>Pseudomonadota</taxon>
        <taxon>Alphaproteobacteria</taxon>
        <taxon>Sphingomonadales</taxon>
        <taxon>Erythrobacteraceae</taxon>
        <taxon>Qipengyuania</taxon>
    </lineage>
</organism>
<dbReference type="AlphaFoldDB" id="A0A845AGI9"/>
<dbReference type="Proteomes" id="UP000439780">
    <property type="component" value="Unassembled WGS sequence"/>
</dbReference>
<evidence type="ECO:0000313" key="1">
    <source>
        <dbReference type="EMBL" id="MXP29712.1"/>
    </source>
</evidence>
<name>A0A845AGI9_9SPHN</name>
<comment type="caution">
    <text evidence="1">The sequence shown here is derived from an EMBL/GenBank/DDBJ whole genome shotgun (WGS) entry which is preliminary data.</text>
</comment>
<gene>
    <name evidence="1" type="ORF">GRI58_12925</name>
</gene>
<dbReference type="EMBL" id="WTYA01000010">
    <property type="protein sequence ID" value="MXP29712.1"/>
    <property type="molecule type" value="Genomic_DNA"/>
</dbReference>
<keyword evidence="2" id="KW-1185">Reference proteome</keyword>
<reference evidence="1 2" key="1">
    <citation type="submission" date="2019-12" db="EMBL/GenBank/DDBJ databases">
        <title>Genomic-based taxomic classification of the family Erythrobacteraceae.</title>
        <authorList>
            <person name="Xu L."/>
        </authorList>
    </citation>
    <scope>NUCLEOTIDE SEQUENCE [LARGE SCALE GENOMIC DNA]</scope>
    <source>
        <strain evidence="1 2">KEMB 9005-328</strain>
    </source>
</reference>
<accession>A0A845AGI9</accession>
<sequence length="251" mass="28840">MMKNMTYAEVIGISAEGQIPTSDTGSLTEFLGSLPNGKVVERGMDDTFMLADETTYFADKEINFGDVFIVLREMQKETARRNLDLEQFTADVMNIAMTFRKHDSADDIEFRDFCAEQSHELDIALEKQLGVYEPDRRPGGRDYIRDFINYDDETRDQFKYGAAMKLAESTRYFPCRPLKYLDLCAVLEAMKAEAVVKGLNARRFAYDIFHAAVLIRSRAEPDPQAFRAFCADEKRKLREHLDAYLIARSED</sequence>
<protein>
    <submittedName>
        <fullName evidence="1">Uncharacterized protein</fullName>
    </submittedName>
</protein>